<reference evidence="9" key="2">
    <citation type="submission" date="2022-01" db="EMBL/GenBank/DDBJ databases">
        <authorList>
            <person name="Yamashiro T."/>
            <person name="Shiraishi A."/>
            <person name="Satake H."/>
            <person name="Nakayama K."/>
        </authorList>
    </citation>
    <scope>NUCLEOTIDE SEQUENCE</scope>
</reference>
<dbReference type="Gene3D" id="4.10.280.10">
    <property type="entry name" value="Helix-loop-helix DNA-binding domain"/>
    <property type="match status" value="1"/>
</dbReference>
<accession>A0ABQ5B2G5</accession>
<dbReference type="Pfam" id="PF23177">
    <property type="entry name" value="bHLH_IRO3"/>
    <property type="match status" value="1"/>
</dbReference>
<dbReference type="PANTHER" id="PTHR47001:SF4">
    <property type="entry name" value="TRANSCRIPTION FACTOR BHLH FAMILY"/>
    <property type="match status" value="1"/>
</dbReference>
<evidence type="ECO:0000256" key="5">
    <source>
        <dbReference type="ARBA" id="ARBA00023242"/>
    </source>
</evidence>
<evidence type="ECO:0000256" key="7">
    <source>
        <dbReference type="SAM" id="MobiDB-lite"/>
    </source>
</evidence>
<dbReference type="InterPro" id="IPR044579">
    <property type="entry name" value="bHLH11/121"/>
</dbReference>
<dbReference type="InterPro" id="IPR057075">
    <property type="entry name" value="bHLH_IRO3"/>
</dbReference>
<protein>
    <submittedName>
        <fullName evidence="9">Transcription factor bHLH121-like protein isoform X2</fullName>
    </submittedName>
</protein>
<evidence type="ECO:0000313" key="9">
    <source>
        <dbReference type="EMBL" id="GJT08152.1"/>
    </source>
</evidence>
<evidence type="ECO:0000256" key="2">
    <source>
        <dbReference type="ARBA" id="ARBA00023015"/>
    </source>
</evidence>
<evidence type="ECO:0000256" key="1">
    <source>
        <dbReference type="ARBA" id="ARBA00004123"/>
    </source>
</evidence>
<comment type="subcellular location">
    <subcellularLocation>
        <location evidence="1">Nucleus</location>
    </subcellularLocation>
</comment>
<gene>
    <name evidence="9" type="ORF">Tco_0842614</name>
</gene>
<dbReference type="CDD" id="cd11446">
    <property type="entry name" value="bHLH_AtILR3_like"/>
    <property type="match status" value="1"/>
</dbReference>
<dbReference type="EMBL" id="BQNB010012807">
    <property type="protein sequence ID" value="GJT08152.1"/>
    <property type="molecule type" value="Genomic_DNA"/>
</dbReference>
<comment type="caution">
    <text evidence="9">The sequence shown here is derived from an EMBL/GenBank/DDBJ whole genome shotgun (WGS) entry which is preliminary data.</text>
</comment>
<feature type="compositionally biased region" description="Polar residues" evidence="7">
    <location>
        <begin position="229"/>
        <end position="239"/>
    </location>
</feature>
<feature type="region of interest" description="Disordered" evidence="7">
    <location>
        <begin position="200"/>
        <end position="276"/>
    </location>
</feature>
<keyword evidence="3" id="KW-0238">DNA-binding</keyword>
<keyword evidence="10" id="KW-1185">Reference proteome</keyword>
<dbReference type="InterPro" id="IPR036638">
    <property type="entry name" value="HLH_DNA-bd_sf"/>
</dbReference>
<feature type="coiled-coil region" evidence="6">
    <location>
        <begin position="55"/>
        <end position="110"/>
    </location>
</feature>
<dbReference type="Proteomes" id="UP001151760">
    <property type="component" value="Unassembled WGS sequence"/>
</dbReference>
<dbReference type="SUPFAM" id="SSF47459">
    <property type="entry name" value="HLH, helix-loop-helix DNA-binding domain"/>
    <property type="match status" value="1"/>
</dbReference>
<evidence type="ECO:0000313" key="10">
    <source>
        <dbReference type="Proteomes" id="UP001151760"/>
    </source>
</evidence>
<feature type="compositionally biased region" description="Basic and acidic residues" evidence="7">
    <location>
        <begin position="7"/>
        <end position="21"/>
    </location>
</feature>
<evidence type="ECO:0000259" key="8">
    <source>
        <dbReference type="PROSITE" id="PS50888"/>
    </source>
</evidence>
<dbReference type="SMART" id="SM00353">
    <property type="entry name" value="HLH"/>
    <property type="match status" value="1"/>
</dbReference>
<organism evidence="9 10">
    <name type="scientific">Tanacetum coccineum</name>
    <dbReference type="NCBI Taxonomy" id="301880"/>
    <lineage>
        <taxon>Eukaryota</taxon>
        <taxon>Viridiplantae</taxon>
        <taxon>Streptophyta</taxon>
        <taxon>Embryophyta</taxon>
        <taxon>Tracheophyta</taxon>
        <taxon>Spermatophyta</taxon>
        <taxon>Magnoliopsida</taxon>
        <taxon>eudicotyledons</taxon>
        <taxon>Gunneridae</taxon>
        <taxon>Pentapetalae</taxon>
        <taxon>asterids</taxon>
        <taxon>campanulids</taxon>
        <taxon>Asterales</taxon>
        <taxon>Asteraceae</taxon>
        <taxon>Asteroideae</taxon>
        <taxon>Anthemideae</taxon>
        <taxon>Anthemidinae</taxon>
        <taxon>Tanacetum</taxon>
    </lineage>
</organism>
<feature type="compositionally biased region" description="Polar residues" evidence="7">
    <location>
        <begin position="250"/>
        <end position="276"/>
    </location>
</feature>
<sequence length="276" mass="30591">MWEMPETELKDTSDARKVQKADREKLRREKLNYQFIELGNLLDPDRPKNDKASIVIDTIQVLKELMTEVNRLKAECAALSEESCELTREKIELREEKSALKSDIENLNAQYQQRVGVRFSTWGPTIDPSSVIMPSSYSFPVTLPVPVGPVPMHPFPFFTNRNSSGPISTPAPAFMSYPNQTISAYAPTLYNSSIRECGSKSSDQFRISNEKKGDDSSDVETELALKTPGSRSNQESSARGKNGKKAEGVRSSSRYTSSQGIHDSSSKSVVDNSGGV</sequence>
<name>A0ABQ5B2G5_9ASTR</name>
<keyword evidence="4" id="KW-0804">Transcription</keyword>
<keyword evidence="6" id="KW-0175">Coiled coil</keyword>
<evidence type="ECO:0000256" key="3">
    <source>
        <dbReference type="ARBA" id="ARBA00023125"/>
    </source>
</evidence>
<keyword evidence="5" id="KW-0539">Nucleus</keyword>
<reference evidence="9" key="1">
    <citation type="journal article" date="2022" name="Int. J. Mol. Sci.">
        <title>Draft Genome of Tanacetum Coccineum: Genomic Comparison of Closely Related Tanacetum-Family Plants.</title>
        <authorList>
            <person name="Yamashiro T."/>
            <person name="Shiraishi A."/>
            <person name="Nakayama K."/>
            <person name="Satake H."/>
        </authorList>
    </citation>
    <scope>NUCLEOTIDE SEQUENCE</scope>
</reference>
<evidence type="ECO:0000256" key="6">
    <source>
        <dbReference type="SAM" id="Coils"/>
    </source>
</evidence>
<proteinExistence type="predicted"/>
<evidence type="ECO:0000256" key="4">
    <source>
        <dbReference type="ARBA" id="ARBA00023163"/>
    </source>
</evidence>
<dbReference type="PROSITE" id="PS50888">
    <property type="entry name" value="BHLH"/>
    <property type="match status" value="1"/>
</dbReference>
<feature type="domain" description="BHLH" evidence="8">
    <location>
        <begin position="15"/>
        <end position="65"/>
    </location>
</feature>
<dbReference type="InterPro" id="IPR011598">
    <property type="entry name" value="bHLH_dom"/>
</dbReference>
<keyword evidence="2" id="KW-0805">Transcription regulation</keyword>
<dbReference type="PANTHER" id="PTHR47001">
    <property type="entry name" value="TRANSCRIPTION FACTOR BHLH121"/>
    <property type="match status" value="1"/>
</dbReference>
<feature type="region of interest" description="Disordered" evidence="7">
    <location>
        <begin position="1"/>
        <end position="21"/>
    </location>
</feature>